<dbReference type="AlphaFoldDB" id="A0A8T1MN89"/>
<evidence type="ECO:0000313" key="2">
    <source>
        <dbReference type="EMBL" id="KAG5450844.1"/>
    </source>
</evidence>
<feature type="transmembrane region" description="Helical" evidence="1">
    <location>
        <begin position="18"/>
        <end position="36"/>
    </location>
</feature>
<gene>
    <name evidence="2" type="ORF">CSKR_201290</name>
</gene>
<comment type="caution">
    <text evidence="2">The sequence shown here is derived from an EMBL/GenBank/DDBJ whole genome shotgun (WGS) entry which is preliminary data.</text>
</comment>
<evidence type="ECO:0000256" key="1">
    <source>
        <dbReference type="SAM" id="Phobius"/>
    </source>
</evidence>
<name>A0A8T1MN89_CLOSI</name>
<protein>
    <submittedName>
        <fullName evidence="2">Uncharacterized protein</fullName>
    </submittedName>
</protein>
<accession>A0A8T1MN89</accession>
<dbReference type="Proteomes" id="UP000286415">
    <property type="component" value="Unassembled WGS sequence"/>
</dbReference>
<keyword evidence="1" id="KW-0812">Transmembrane</keyword>
<evidence type="ECO:0000313" key="3">
    <source>
        <dbReference type="Proteomes" id="UP000286415"/>
    </source>
</evidence>
<proteinExistence type="predicted"/>
<reference evidence="2 3" key="2">
    <citation type="journal article" date="2021" name="Genomics">
        <title>High-quality reference genome for Clonorchis sinensis.</title>
        <authorList>
            <person name="Young N.D."/>
            <person name="Stroehlein A.J."/>
            <person name="Kinkar L."/>
            <person name="Wang T."/>
            <person name="Sohn W.M."/>
            <person name="Chang B.C.H."/>
            <person name="Kaur P."/>
            <person name="Weisz D."/>
            <person name="Dudchenko O."/>
            <person name="Aiden E.L."/>
            <person name="Korhonen P.K."/>
            <person name="Gasser R.B."/>
        </authorList>
    </citation>
    <scope>NUCLEOTIDE SEQUENCE [LARGE SCALE GENOMIC DNA]</scope>
    <source>
        <strain evidence="2">Cs-k2</strain>
    </source>
</reference>
<keyword evidence="3" id="KW-1185">Reference proteome</keyword>
<reference evidence="2 3" key="1">
    <citation type="journal article" date="2018" name="Biotechnol. Adv.">
        <title>Improved genomic resources and new bioinformatic workflow for the carcinogenic parasite Clonorchis sinensis: Biotechnological implications.</title>
        <authorList>
            <person name="Wang D."/>
            <person name="Korhonen P.K."/>
            <person name="Gasser R.B."/>
            <person name="Young N.D."/>
        </authorList>
    </citation>
    <scope>NUCLEOTIDE SEQUENCE [LARGE SCALE GENOMIC DNA]</scope>
    <source>
        <strain evidence="2">Cs-k2</strain>
    </source>
</reference>
<organism evidence="2 3">
    <name type="scientific">Clonorchis sinensis</name>
    <name type="common">Chinese liver fluke</name>
    <dbReference type="NCBI Taxonomy" id="79923"/>
    <lineage>
        <taxon>Eukaryota</taxon>
        <taxon>Metazoa</taxon>
        <taxon>Spiralia</taxon>
        <taxon>Lophotrochozoa</taxon>
        <taxon>Platyhelminthes</taxon>
        <taxon>Trematoda</taxon>
        <taxon>Digenea</taxon>
        <taxon>Opisthorchiida</taxon>
        <taxon>Opisthorchiata</taxon>
        <taxon>Opisthorchiidae</taxon>
        <taxon>Clonorchis</taxon>
    </lineage>
</organism>
<dbReference type="EMBL" id="NIRI02000042">
    <property type="protein sequence ID" value="KAG5450844.1"/>
    <property type="molecule type" value="Genomic_DNA"/>
</dbReference>
<keyword evidence="1" id="KW-1133">Transmembrane helix</keyword>
<keyword evidence="1" id="KW-0472">Membrane</keyword>
<sequence length="154" mass="17527">MGLRTPKPHRSYCQMRTGLGNLVLSSLAVTLFWIYHCADSGQTNARWLENQKQVFTYRARGINNSVQLFSHELVRWIAAKGLDVIDSPLRQSIHTVIGSFCHLGTHDSSTSLYQKCCLQLGKFRDEDEAVWCLQQLGSIGSLQNPQLRFYSTYT</sequence>